<reference evidence="15" key="2">
    <citation type="journal article" date="2021" name="PeerJ">
        <title>Extensive microbial diversity within the chicken gut microbiome revealed by metagenomics and culture.</title>
        <authorList>
            <person name="Gilroy R."/>
            <person name="Ravi A."/>
            <person name="Getino M."/>
            <person name="Pursley I."/>
            <person name="Horton D.L."/>
            <person name="Alikhan N.F."/>
            <person name="Baker D."/>
            <person name="Gharbi K."/>
            <person name="Hall N."/>
            <person name="Watson M."/>
            <person name="Adriaenssens E.M."/>
            <person name="Foster-Nyarko E."/>
            <person name="Jarju S."/>
            <person name="Secka A."/>
            <person name="Antonio M."/>
            <person name="Oren A."/>
            <person name="Chaudhuri R.R."/>
            <person name="La Ragione R."/>
            <person name="Hildebrand F."/>
            <person name="Pallen M.J."/>
        </authorList>
    </citation>
    <scope>NUCLEOTIDE SEQUENCE</scope>
    <source>
        <strain evidence="15">ChiSjej4B22-8349</strain>
    </source>
</reference>
<feature type="binding site" evidence="12">
    <location>
        <position position="149"/>
    </location>
    <ligand>
        <name>Zn(2+)</name>
        <dbReference type="ChEBI" id="CHEBI:29105"/>
        <label>1</label>
        <note>catalytic</note>
    </ligand>
</feature>
<evidence type="ECO:0000256" key="6">
    <source>
        <dbReference type="ARBA" id="ARBA00022833"/>
    </source>
</evidence>
<feature type="binding site" evidence="11">
    <location>
        <begin position="305"/>
        <end position="307"/>
    </location>
    <ligand>
        <name>substrate</name>
    </ligand>
</feature>
<dbReference type="InterPro" id="IPR001279">
    <property type="entry name" value="Metallo-B-lactamas"/>
</dbReference>
<protein>
    <recommendedName>
        <fullName evidence="9">Ribonuclease J</fullName>
        <shortName evidence="9">RNase J</shortName>
        <ecNumber evidence="9">3.1.-.-</ecNumber>
    </recommendedName>
</protein>
<dbReference type="InterPro" id="IPR004613">
    <property type="entry name" value="RNase_J"/>
</dbReference>
<dbReference type="EC" id="3.1.-.-" evidence="9"/>
<feature type="binding site" evidence="12">
    <location>
        <position position="214"/>
    </location>
    <ligand>
        <name>Zn(2+)</name>
        <dbReference type="ChEBI" id="CHEBI:29105"/>
        <label>1</label>
        <note>catalytic</note>
    </ligand>
</feature>
<comment type="subcellular location">
    <subcellularLocation>
        <location evidence="9">Cytoplasm</location>
    </subcellularLocation>
</comment>
<comment type="function">
    <text evidence="9">An RNase that has 5'-3' exonuclease and possibly endonuclease activity. Involved in maturation of rRNA and in some organisms also mRNA maturation and/or decay.</text>
</comment>
<organism evidence="15 16">
    <name type="scientific">Candidatus Allocopromorpha excrementipullorum</name>
    <dbReference type="NCBI Taxonomy" id="2840743"/>
    <lineage>
        <taxon>Bacteria</taxon>
        <taxon>Bacillati</taxon>
        <taxon>Bacillota</taxon>
        <taxon>Clostridia</taxon>
        <taxon>Eubacteriales</taxon>
        <taxon>Eubacteriaceae</taxon>
        <taxon>Eubacteriaceae incertae sedis</taxon>
        <taxon>Candidatus Allocopromorpha</taxon>
    </lineage>
</organism>
<dbReference type="GO" id="GO:0004521">
    <property type="term" value="F:RNA endonuclease activity"/>
    <property type="evidence" value="ECO:0007669"/>
    <property type="project" value="UniProtKB-UniRule"/>
</dbReference>
<keyword evidence="2 9" id="KW-0540">Nuclease</keyword>
<reference evidence="15" key="1">
    <citation type="submission" date="2020-10" db="EMBL/GenBank/DDBJ databases">
        <authorList>
            <person name="Gilroy R."/>
        </authorList>
    </citation>
    <scope>NUCLEOTIDE SEQUENCE</scope>
    <source>
        <strain evidence="15">ChiSjej4B22-8349</strain>
    </source>
</reference>
<dbReference type="SUPFAM" id="SSF56281">
    <property type="entry name" value="Metallo-hydrolase/oxidoreductase"/>
    <property type="match status" value="1"/>
</dbReference>
<evidence type="ECO:0000256" key="10">
    <source>
        <dbReference type="PIRSR" id="PIRSR004803-1"/>
    </source>
</evidence>
<evidence type="ECO:0000256" key="7">
    <source>
        <dbReference type="ARBA" id="ARBA00022839"/>
    </source>
</evidence>
<feature type="binding site" evidence="12">
    <location>
        <position position="463"/>
    </location>
    <ligand>
        <name>Zn(2+)</name>
        <dbReference type="ChEBI" id="CHEBI:29105"/>
        <label>1</label>
        <note>catalytic</note>
    </ligand>
</feature>
<feature type="compositionally biased region" description="Basic residues" evidence="13">
    <location>
        <begin position="62"/>
        <end position="75"/>
    </location>
</feature>
<dbReference type="Pfam" id="PF07521">
    <property type="entry name" value="RMMBL"/>
    <property type="match status" value="1"/>
</dbReference>
<feature type="domain" description="Metallo-beta-lactamase" evidence="14">
    <location>
        <begin position="94"/>
        <end position="288"/>
    </location>
</feature>
<dbReference type="Gene3D" id="3.10.20.580">
    <property type="match status" value="1"/>
</dbReference>
<sequence length="629" mass="69178">MNEQNNTTSTKPRRTAASGNRKTNSGRTAGRGRGTKTNATAAGKRTAQTPAKTKQTGAKQTAARKKQPAANRKKKADNAPQVRIIPLGGLGEIGKNMTAIEYENEIMIIDCGLSFPDDDMFGIDKVIPDFTYLTENRRKIKGLVITHGHEDHIGGIPYLLKEINVPIYGMRFPLGLIENKLREHGLKAVMHVVEAGQTFKLGRHFKVEALRITHSIADSMCLSITTPAGRIFHTGDFKIDYTPVDGNPVDFARLAQIGSEGVLLMMADSTNVLRRGYTPSERVVGRTLENIFRRSDRRIIIATFSSNVHRIQKIIDLALLCKRKVAISGRSMVNVVDLAKELGYIKIPSNMLVDLNKAKNVPDKELVVITTGSQGEPMSALARMASSDHKAIKIKPGDMVILSSSPVPGNELTVSNVVNQLVEKGAEVIYSDIADTHVSGHACQEELKLMHSLIRPKFFMPVHGEFRHLKTHAELAHLLGMPEENIFLLENGDSLTVSKNSAFITKHVAEAEGIMVDGLGVGDVGNIVLRDRRLLSESGLIIVVAAIDRQTCTLVSGPDIISRGFVYVRENEDLIDGACKVADKMLDECLSKNMKDWNGLKTAVREGLRKYIYSKTKRSPVILPIFLEV</sequence>
<evidence type="ECO:0000256" key="9">
    <source>
        <dbReference type="HAMAP-Rule" id="MF_01491"/>
    </source>
</evidence>
<dbReference type="Pfam" id="PF00753">
    <property type="entry name" value="Lactamase_B"/>
    <property type="match status" value="1"/>
</dbReference>
<keyword evidence="1 9" id="KW-0963">Cytoplasm</keyword>
<evidence type="ECO:0000256" key="3">
    <source>
        <dbReference type="ARBA" id="ARBA00022723"/>
    </source>
</evidence>
<feature type="active site" description="Proton acceptor" evidence="10">
    <location>
        <position position="441"/>
    </location>
</feature>
<keyword evidence="9" id="KW-0698">rRNA processing</keyword>
<dbReference type="InterPro" id="IPR036866">
    <property type="entry name" value="RibonucZ/Hydroxyglut_hydro"/>
</dbReference>
<evidence type="ECO:0000256" key="2">
    <source>
        <dbReference type="ARBA" id="ARBA00022722"/>
    </source>
</evidence>
<comment type="cofactor">
    <cofactor evidence="12">
        <name>Zn(2+)</name>
        <dbReference type="ChEBI" id="CHEBI:29105"/>
    </cofactor>
    <text evidence="12">Binds 2 Zn(2+) ions per subunit. It is not clear if Zn(2+) or Mg(2+) is physiologically important.</text>
</comment>
<feature type="compositionally biased region" description="Polar residues" evidence="13">
    <location>
        <begin position="1"/>
        <end position="10"/>
    </location>
</feature>
<dbReference type="GO" id="GO:0003723">
    <property type="term" value="F:RNA binding"/>
    <property type="evidence" value="ECO:0007669"/>
    <property type="project" value="UniProtKB-UniRule"/>
</dbReference>
<feature type="binding site" evidence="12">
    <location>
        <position position="151"/>
    </location>
    <ligand>
        <name>Zn(2+)</name>
        <dbReference type="ChEBI" id="CHEBI:29105"/>
        <label>1</label>
        <note>catalytic</note>
    </ligand>
</feature>
<name>A0A9D1SUD6_9FIRM</name>
<comment type="similarity">
    <text evidence="9">Belongs to the metallo-beta-lactamase superfamily. RNA-metabolizing metallo-beta-lactamase-like family. Bacterial RNase J subfamily.</text>
</comment>
<dbReference type="Proteomes" id="UP000824130">
    <property type="component" value="Unassembled WGS sequence"/>
</dbReference>
<dbReference type="InterPro" id="IPR011108">
    <property type="entry name" value="RMMBL"/>
</dbReference>
<dbReference type="InterPro" id="IPR041636">
    <property type="entry name" value="RNase_J_C"/>
</dbReference>
<dbReference type="Pfam" id="PF17770">
    <property type="entry name" value="RNase_J_C"/>
    <property type="match status" value="1"/>
</dbReference>
<evidence type="ECO:0000256" key="4">
    <source>
        <dbReference type="ARBA" id="ARBA00022759"/>
    </source>
</evidence>
<comment type="subunit">
    <text evidence="9">Homodimer, may be a subunit of the RNA degradosome.</text>
</comment>
<dbReference type="PIRSF" id="PIRSF004803">
    <property type="entry name" value="RnjA"/>
    <property type="match status" value="1"/>
</dbReference>
<evidence type="ECO:0000256" key="1">
    <source>
        <dbReference type="ARBA" id="ARBA00022490"/>
    </source>
</evidence>
<dbReference type="NCBIfam" id="TIGR00649">
    <property type="entry name" value="MG423"/>
    <property type="match status" value="1"/>
</dbReference>
<evidence type="ECO:0000256" key="8">
    <source>
        <dbReference type="ARBA" id="ARBA00022884"/>
    </source>
</evidence>
<dbReference type="Pfam" id="PF22505">
    <property type="entry name" value="RNase_J_b_CASP"/>
    <property type="match status" value="1"/>
</dbReference>
<dbReference type="GO" id="GO:0005737">
    <property type="term" value="C:cytoplasm"/>
    <property type="evidence" value="ECO:0007669"/>
    <property type="project" value="UniProtKB-SubCell"/>
</dbReference>
<evidence type="ECO:0000256" key="13">
    <source>
        <dbReference type="SAM" id="MobiDB-lite"/>
    </source>
</evidence>
<feature type="binding site" evidence="12">
    <location>
        <position position="236"/>
    </location>
    <ligand>
        <name>Zn(2+)</name>
        <dbReference type="ChEBI" id="CHEBI:29105"/>
        <label>1</label>
        <note>catalytic</note>
    </ligand>
</feature>
<comment type="caution">
    <text evidence="15">The sequence shown here is derived from an EMBL/GenBank/DDBJ whole genome shotgun (WGS) entry which is preliminary data.</text>
</comment>
<dbReference type="Gene3D" id="3.40.50.10710">
    <property type="entry name" value="Metallo-hydrolase/oxidoreductase"/>
    <property type="match status" value="1"/>
</dbReference>
<keyword evidence="6 12" id="KW-0862">Zinc</keyword>
<keyword evidence="8 9" id="KW-0694">RNA-binding</keyword>
<dbReference type="InterPro" id="IPR030854">
    <property type="entry name" value="RNase_J_bac"/>
</dbReference>
<dbReference type="CDD" id="cd07714">
    <property type="entry name" value="RNaseJ_MBL-fold"/>
    <property type="match status" value="1"/>
</dbReference>
<dbReference type="PROSITE" id="PS01292">
    <property type="entry name" value="UPF0036"/>
    <property type="match status" value="1"/>
</dbReference>
<dbReference type="GO" id="GO:0008270">
    <property type="term" value="F:zinc ion binding"/>
    <property type="evidence" value="ECO:0007669"/>
    <property type="project" value="InterPro"/>
</dbReference>
<feature type="binding site" evidence="12">
    <location>
        <position position="124"/>
    </location>
    <ligand>
        <name>Ca(2+)</name>
        <dbReference type="ChEBI" id="CHEBI:29108"/>
    </ligand>
</feature>
<proteinExistence type="inferred from homology"/>
<feature type="binding site" evidence="12">
    <location>
        <position position="122"/>
    </location>
    <ligand>
        <name>Ca(2+)</name>
        <dbReference type="ChEBI" id="CHEBI:29108"/>
    </ligand>
</feature>
<evidence type="ECO:0000256" key="12">
    <source>
        <dbReference type="PIRSR" id="PIRSR004803-3"/>
    </source>
</evidence>
<dbReference type="PANTHER" id="PTHR43694">
    <property type="entry name" value="RIBONUCLEASE J"/>
    <property type="match status" value="1"/>
</dbReference>
<feature type="binding site" evidence="12">
    <location>
        <position position="152"/>
    </location>
    <ligand>
        <name>Zn(2+)</name>
        <dbReference type="ChEBI" id="CHEBI:29105"/>
        <label>1</label>
        <note>catalytic</note>
    </ligand>
</feature>
<dbReference type="PANTHER" id="PTHR43694:SF1">
    <property type="entry name" value="RIBONUCLEASE J"/>
    <property type="match status" value="1"/>
</dbReference>
<dbReference type="AlphaFoldDB" id="A0A9D1SUD6"/>
<feature type="compositionally biased region" description="Low complexity" evidence="13">
    <location>
        <begin position="35"/>
        <end position="47"/>
    </location>
</feature>
<feature type="binding site" evidence="12">
    <location>
        <position position="517"/>
    </location>
    <ligand>
        <name>Ca(2+)</name>
        <dbReference type="ChEBI" id="CHEBI:29108"/>
    </ligand>
</feature>
<feature type="compositionally biased region" description="Polar residues" evidence="13">
    <location>
        <begin position="48"/>
        <end position="59"/>
    </location>
</feature>
<feature type="binding site" evidence="12">
    <location>
        <position position="147"/>
    </location>
    <ligand>
        <name>Zn(2+)</name>
        <dbReference type="ChEBI" id="CHEBI:29105"/>
        <label>1</label>
        <note>catalytic</note>
    </ligand>
</feature>
<dbReference type="InterPro" id="IPR042173">
    <property type="entry name" value="RNase_J_2"/>
</dbReference>
<dbReference type="InterPro" id="IPR055132">
    <property type="entry name" value="RNase_J_b_CASP"/>
</dbReference>
<keyword evidence="12" id="KW-0106">Calcium</keyword>
<feature type="binding site" evidence="9 11">
    <location>
        <begin position="437"/>
        <end position="441"/>
    </location>
    <ligand>
        <name>substrate</name>
    </ligand>
</feature>
<feature type="active site" description="Proton donor" evidence="10">
    <location>
        <position position="268"/>
    </location>
</feature>
<dbReference type="SMART" id="SM00849">
    <property type="entry name" value="Lactamase_B"/>
    <property type="match status" value="1"/>
</dbReference>
<keyword evidence="5 9" id="KW-0378">Hydrolase</keyword>
<dbReference type="GO" id="GO:0004534">
    <property type="term" value="F:5'-3' RNA exonuclease activity"/>
    <property type="evidence" value="ECO:0007669"/>
    <property type="project" value="UniProtKB-UniRule"/>
</dbReference>
<gene>
    <name evidence="9" type="primary">rnj</name>
    <name evidence="15" type="ORF">IAD25_00095</name>
</gene>
<keyword evidence="7 9" id="KW-0269">Exonuclease</keyword>
<evidence type="ECO:0000256" key="5">
    <source>
        <dbReference type="ARBA" id="ARBA00022801"/>
    </source>
</evidence>
<accession>A0A9D1SUD6</accession>
<dbReference type="InterPro" id="IPR001587">
    <property type="entry name" value="RNase_J_CS"/>
</dbReference>
<dbReference type="EMBL" id="DVOB01000002">
    <property type="protein sequence ID" value="HIU95096.1"/>
    <property type="molecule type" value="Genomic_DNA"/>
</dbReference>
<dbReference type="GO" id="GO:0006364">
    <property type="term" value="P:rRNA processing"/>
    <property type="evidence" value="ECO:0007669"/>
    <property type="project" value="UniProtKB-UniRule"/>
</dbReference>
<evidence type="ECO:0000313" key="16">
    <source>
        <dbReference type="Proteomes" id="UP000824130"/>
    </source>
</evidence>
<feature type="region of interest" description="Disordered" evidence="13">
    <location>
        <begin position="1"/>
        <end position="80"/>
    </location>
</feature>
<keyword evidence="4 9" id="KW-0255">Endonuclease</keyword>
<keyword evidence="3 12" id="KW-0479">Metal-binding</keyword>
<evidence type="ECO:0000259" key="14">
    <source>
        <dbReference type="SMART" id="SM00849"/>
    </source>
</evidence>
<dbReference type="HAMAP" id="MF_01491">
    <property type="entry name" value="RNase_J_bact"/>
    <property type="match status" value="1"/>
</dbReference>
<comment type="cofactor">
    <cofactor evidence="12">
        <name>Ca(2+)</name>
        <dbReference type="ChEBI" id="CHEBI:29108"/>
    </cofactor>
    <text evidence="12">Binds 1 Ca(2+) cation per subunit. Seen in 1 crystal structure, it is not clear if it is physiologically important.</text>
</comment>
<evidence type="ECO:0000256" key="11">
    <source>
        <dbReference type="PIRSR" id="PIRSR004803-2"/>
    </source>
</evidence>
<dbReference type="Gene3D" id="3.60.15.10">
    <property type="entry name" value="Ribonuclease Z/Hydroxyacylglutathione hydrolase-like"/>
    <property type="match status" value="1"/>
</dbReference>
<evidence type="ECO:0000313" key="15">
    <source>
        <dbReference type="EMBL" id="HIU95096.1"/>
    </source>
</evidence>